<dbReference type="Gene3D" id="2.30.40.10">
    <property type="entry name" value="Urease, subunit C, domain 1"/>
    <property type="match status" value="1"/>
</dbReference>
<dbReference type="InterPro" id="IPR011059">
    <property type="entry name" value="Metal-dep_hydrolase_composite"/>
</dbReference>
<dbReference type="InterPro" id="IPR032466">
    <property type="entry name" value="Metal_Hydrolase"/>
</dbReference>
<organism evidence="4 5">
    <name type="scientific">Enterobacter agglomerans</name>
    <name type="common">Erwinia herbicola</name>
    <name type="synonym">Pantoea agglomerans</name>
    <dbReference type="NCBI Taxonomy" id="549"/>
    <lineage>
        <taxon>Bacteria</taxon>
        <taxon>Pseudomonadati</taxon>
        <taxon>Pseudomonadota</taxon>
        <taxon>Gammaproteobacteria</taxon>
        <taxon>Enterobacterales</taxon>
        <taxon>Erwiniaceae</taxon>
        <taxon>Pantoea</taxon>
        <taxon>Pantoea agglomerans group</taxon>
    </lineage>
</organism>
<dbReference type="GO" id="GO:0016810">
    <property type="term" value="F:hydrolase activity, acting on carbon-nitrogen (but not peptide) bonds"/>
    <property type="evidence" value="ECO:0007669"/>
    <property type="project" value="InterPro"/>
</dbReference>
<evidence type="ECO:0000259" key="3">
    <source>
        <dbReference type="Pfam" id="PF01979"/>
    </source>
</evidence>
<accession>A0A7X2MKQ4</accession>
<feature type="non-terminal residue" evidence="4">
    <location>
        <position position="1"/>
    </location>
</feature>
<gene>
    <name evidence="4" type="ORF">GKC49_06655</name>
</gene>
<dbReference type="SUPFAM" id="SSF51338">
    <property type="entry name" value="Composite domain of metallo-dependent hydrolases"/>
    <property type="match status" value="1"/>
</dbReference>
<evidence type="ECO:0000313" key="5">
    <source>
        <dbReference type="Proteomes" id="UP000461948"/>
    </source>
</evidence>
<dbReference type="SUPFAM" id="SSF51556">
    <property type="entry name" value="Metallo-dependent hydrolases"/>
    <property type="match status" value="1"/>
</dbReference>
<dbReference type="PANTHER" id="PTHR43794:SF11">
    <property type="entry name" value="AMIDOHYDROLASE-RELATED DOMAIN-CONTAINING PROTEIN"/>
    <property type="match status" value="1"/>
</dbReference>
<dbReference type="Gene3D" id="3.20.20.140">
    <property type="entry name" value="Metal-dependent hydrolases"/>
    <property type="match status" value="1"/>
</dbReference>
<evidence type="ECO:0000256" key="2">
    <source>
        <dbReference type="ARBA" id="ARBA00022801"/>
    </source>
</evidence>
<dbReference type="Proteomes" id="UP000461948">
    <property type="component" value="Unassembled WGS sequence"/>
</dbReference>
<dbReference type="InterPro" id="IPR050287">
    <property type="entry name" value="MTA/SAH_deaminase"/>
</dbReference>
<reference evidence="4 5" key="1">
    <citation type="submission" date="2019-11" db="EMBL/GenBank/DDBJ databases">
        <title>Draft Genome Sequence of Plant Growth-Promoting Rhizosphere-Associated Bacteria.</title>
        <authorList>
            <person name="Vasilyev I.Y."/>
            <person name="Radchenko V."/>
            <person name="Ilnitskaya E.V."/>
        </authorList>
    </citation>
    <scope>NUCLEOTIDE SEQUENCE [LARGE SCALE GENOMIC DNA]</scope>
    <source>
        <strain evidence="4 5">VRA_MhP_f</strain>
    </source>
</reference>
<comment type="similarity">
    <text evidence="1">Belongs to the metallo-dependent hydrolases superfamily. ATZ/TRZ family.</text>
</comment>
<dbReference type="PANTHER" id="PTHR43794">
    <property type="entry name" value="AMINOHYDROLASE SSNA-RELATED"/>
    <property type="match status" value="1"/>
</dbReference>
<dbReference type="Pfam" id="PF01979">
    <property type="entry name" value="Amidohydro_1"/>
    <property type="match status" value="1"/>
</dbReference>
<dbReference type="AlphaFoldDB" id="A0A7X2MKQ4"/>
<evidence type="ECO:0000256" key="1">
    <source>
        <dbReference type="ARBA" id="ARBA00006745"/>
    </source>
</evidence>
<protein>
    <submittedName>
        <fullName evidence="4">Amidohydrolase family protein</fullName>
    </submittedName>
</protein>
<dbReference type="EMBL" id="WKLC01000196">
    <property type="protein sequence ID" value="MSE14826.1"/>
    <property type="molecule type" value="Genomic_DNA"/>
</dbReference>
<keyword evidence="2 4" id="KW-0378">Hydrolase</keyword>
<name>A0A7X2MKQ4_ENTAG</name>
<feature type="domain" description="Amidohydrolase-related" evidence="3">
    <location>
        <begin position="3"/>
        <end position="146"/>
    </location>
</feature>
<comment type="caution">
    <text evidence="4">The sequence shown here is derived from an EMBL/GenBank/DDBJ whole genome shotgun (WGS) entry which is preliminary data.</text>
</comment>
<proteinExistence type="inferred from homology"/>
<evidence type="ECO:0000313" key="4">
    <source>
        <dbReference type="EMBL" id="MSE14826.1"/>
    </source>
</evidence>
<sequence length="174" mass="18052">HGIELFARTGTGVAHCPCSNMRLGSGIAPIRHMCDAGVHVGMGVDGSASNDSSDMMAEVRQAMLLQRVGFGPDAMTARQALELATLGGAKVLNRDDVGTIAPGMMADLAIFDLNRIGLAGAGHDPVAALVFCNPGQVAYSIINGKVRVRDGQVAGIELPAVLRQHNQLARKLAG</sequence>
<dbReference type="InterPro" id="IPR006680">
    <property type="entry name" value="Amidohydro-rel"/>
</dbReference>